<name>A0A4Z1IVA5_9HELO</name>
<evidence type="ECO:0000256" key="2">
    <source>
        <dbReference type="SAM" id="Phobius"/>
    </source>
</evidence>
<sequence length="353" mass="38948">MDIHRKFTDKVKTHPKYFQIFLVVLVVTFAIIILIAGVLKTPLLELHAPDDEYDLYLIYYFEGCRSIVNGKNDGCYSLGGLKPRSTNGGLPAVVSEDTPISGNTHFRNKSSIFYIVVSLNIPAGLPNLKIIFALFFLSGLAHLAHGLFGLKVHLNDLYHPKIENTMAFISFFTLLAAAIACPWILLDYKCQIQSISNDNITVKVGTSIIGLGFTAVLFSLVSREILIVGTLKNERAIQAFSDTPRNGEDTRRYSLDDGDSIQSGPDDEAERLQIPVHNIRQDHLGPISRGDPASMRMPMPPGMRRVPPLDAYIWKPRGHPPPPPPPPPLRVEYARGPPGPPPQMHAGYGRGPG</sequence>
<comment type="caution">
    <text evidence="3">The sequence shown here is derived from an EMBL/GenBank/DDBJ whole genome shotgun (WGS) entry which is preliminary data.</text>
</comment>
<gene>
    <name evidence="3" type="ORF">BELL_1011g00020</name>
</gene>
<proteinExistence type="predicted"/>
<feature type="compositionally biased region" description="Basic and acidic residues" evidence="1">
    <location>
        <begin position="245"/>
        <end position="255"/>
    </location>
</feature>
<evidence type="ECO:0000313" key="3">
    <source>
        <dbReference type="EMBL" id="TGO65409.1"/>
    </source>
</evidence>
<accession>A0A4Z1IVA5</accession>
<feature type="transmembrane region" description="Helical" evidence="2">
    <location>
        <begin position="166"/>
        <end position="186"/>
    </location>
</feature>
<keyword evidence="2" id="KW-0472">Membrane</keyword>
<feature type="transmembrane region" description="Helical" evidence="2">
    <location>
        <begin position="130"/>
        <end position="154"/>
    </location>
</feature>
<feature type="compositionally biased region" description="Pro residues" evidence="1">
    <location>
        <begin position="319"/>
        <end position="329"/>
    </location>
</feature>
<keyword evidence="4" id="KW-1185">Reference proteome</keyword>
<organism evidence="3 4">
    <name type="scientific">Botrytis elliptica</name>
    <dbReference type="NCBI Taxonomy" id="278938"/>
    <lineage>
        <taxon>Eukaryota</taxon>
        <taxon>Fungi</taxon>
        <taxon>Dikarya</taxon>
        <taxon>Ascomycota</taxon>
        <taxon>Pezizomycotina</taxon>
        <taxon>Leotiomycetes</taxon>
        <taxon>Helotiales</taxon>
        <taxon>Sclerotiniaceae</taxon>
        <taxon>Botrytis</taxon>
    </lineage>
</organism>
<feature type="transmembrane region" description="Helical" evidence="2">
    <location>
        <begin position="206"/>
        <end position="226"/>
    </location>
</feature>
<feature type="region of interest" description="Disordered" evidence="1">
    <location>
        <begin position="282"/>
        <end position="353"/>
    </location>
</feature>
<dbReference type="OrthoDB" id="3528453at2759"/>
<keyword evidence="2" id="KW-1133">Transmembrane helix</keyword>
<keyword evidence="2" id="KW-0812">Transmembrane</keyword>
<dbReference type="AlphaFoldDB" id="A0A4Z1IVA5"/>
<dbReference type="EMBL" id="PQXM01001009">
    <property type="protein sequence ID" value="TGO65409.1"/>
    <property type="molecule type" value="Genomic_DNA"/>
</dbReference>
<reference evidence="3 4" key="1">
    <citation type="submission" date="2017-12" db="EMBL/GenBank/DDBJ databases">
        <title>Comparative genomics of Botrytis spp.</title>
        <authorList>
            <person name="Valero-Jimenez C.A."/>
            <person name="Tapia P."/>
            <person name="Veloso J."/>
            <person name="Silva-Moreno E."/>
            <person name="Staats M."/>
            <person name="Valdes J.H."/>
            <person name="Van Kan J.A.L."/>
        </authorList>
    </citation>
    <scope>NUCLEOTIDE SEQUENCE [LARGE SCALE GENOMIC DNA]</scope>
    <source>
        <strain evidence="3 4">Be9601</strain>
    </source>
</reference>
<dbReference type="Proteomes" id="UP000297229">
    <property type="component" value="Unassembled WGS sequence"/>
</dbReference>
<evidence type="ECO:0000313" key="4">
    <source>
        <dbReference type="Proteomes" id="UP000297229"/>
    </source>
</evidence>
<feature type="transmembrane region" description="Helical" evidence="2">
    <location>
        <begin position="20"/>
        <end position="39"/>
    </location>
</feature>
<feature type="region of interest" description="Disordered" evidence="1">
    <location>
        <begin position="242"/>
        <end position="267"/>
    </location>
</feature>
<evidence type="ECO:0000256" key="1">
    <source>
        <dbReference type="SAM" id="MobiDB-lite"/>
    </source>
</evidence>
<protein>
    <submittedName>
        <fullName evidence="3">Uncharacterized protein</fullName>
    </submittedName>
</protein>